<dbReference type="SMART" id="SM00953">
    <property type="entry name" value="RES"/>
    <property type="match status" value="1"/>
</dbReference>
<name>A0A0P9JBG3_9PSED</name>
<evidence type="ECO:0000313" key="3">
    <source>
        <dbReference type="Proteomes" id="UP000050425"/>
    </source>
</evidence>
<gene>
    <name evidence="2" type="ORF">ALO88_01224</name>
</gene>
<dbReference type="InterPro" id="IPR014914">
    <property type="entry name" value="RES_dom"/>
</dbReference>
<organism evidence="2 3">
    <name type="scientific">Pseudomonas syringae pv. antirrhini</name>
    <dbReference type="NCBI Taxonomy" id="251702"/>
    <lineage>
        <taxon>Bacteria</taxon>
        <taxon>Pseudomonadati</taxon>
        <taxon>Pseudomonadota</taxon>
        <taxon>Gammaproteobacteria</taxon>
        <taxon>Pseudomonadales</taxon>
        <taxon>Pseudomonadaceae</taxon>
        <taxon>Pseudomonas</taxon>
    </lineage>
</organism>
<evidence type="ECO:0000313" key="2">
    <source>
        <dbReference type="EMBL" id="KPW44239.1"/>
    </source>
</evidence>
<protein>
    <recommendedName>
        <fullName evidence="1">RES domain-containing protein</fullName>
    </recommendedName>
</protein>
<accession>A0A0P9JBG3</accession>
<sequence length="212" mass="22872">MIIDVNDVKAILDTNPEVVRITPEGTAFARAQDSEHDAEPRFYNKKSDSRYGSADLPVGVLYLGFSDTVAVAEVFQPPGDDSPVAYAKLEQSSLHQLVAVRDLKLIDLPMLANLAGLKLRDVVRAKGQGSEGYDPTRALSKACMECGAEVDGLLYTSSVYSPAGTLEGCNAALFDERGEQVKPVSHKPLLKERLSNGKTAVKHLQDLGVSLE</sequence>
<evidence type="ECO:0000259" key="1">
    <source>
        <dbReference type="SMART" id="SM00953"/>
    </source>
</evidence>
<feature type="domain" description="RES" evidence="1">
    <location>
        <begin position="39"/>
        <end position="185"/>
    </location>
</feature>
<dbReference type="Proteomes" id="UP000050425">
    <property type="component" value="Unassembled WGS sequence"/>
</dbReference>
<reference evidence="2 3" key="1">
    <citation type="submission" date="2015-09" db="EMBL/GenBank/DDBJ databases">
        <title>Genome announcement of multiple Pseudomonas syringae strains.</title>
        <authorList>
            <person name="Thakur S."/>
            <person name="Wang P.W."/>
            <person name="Gong Y."/>
            <person name="Weir B.S."/>
            <person name="Guttman D.S."/>
        </authorList>
    </citation>
    <scope>NUCLEOTIDE SEQUENCE [LARGE SCALE GENOMIC DNA]</scope>
    <source>
        <strain evidence="2 3">ICMP4303</strain>
    </source>
</reference>
<dbReference type="AlphaFoldDB" id="A0A0P9JBG3"/>
<dbReference type="PATRIC" id="fig|251702.3.peg.1643"/>
<comment type="caution">
    <text evidence="2">The sequence shown here is derived from an EMBL/GenBank/DDBJ whole genome shotgun (WGS) entry which is preliminary data.</text>
</comment>
<dbReference type="Pfam" id="PF08808">
    <property type="entry name" value="RES"/>
    <property type="match status" value="1"/>
</dbReference>
<dbReference type="EMBL" id="LJPT01000167">
    <property type="protein sequence ID" value="KPW44239.1"/>
    <property type="molecule type" value="Genomic_DNA"/>
</dbReference>
<dbReference type="RefSeq" id="WP_235814766.1">
    <property type="nucleotide sequence ID" value="NZ_LJPT01000167.1"/>
</dbReference>
<proteinExistence type="predicted"/>